<dbReference type="PIRSF" id="PIRSF000126">
    <property type="entry name" value="11-beta-HSD1"/>
    <property type="match status" value="1"/>
</dbReference>
<proteinExistence type="inferred from homology"/>
<dbReference type="Pfam" id="PF00106">
    <property type="entry name" value="adh_short"/>
    <property type="match status" value="1"/>
</dbReference>
<comment type="caution">
    <text evidence="4">The sequence shown here is derived from an EMBL/GenBank/DDBJ whole genome shotgun (WGS) entry which is preliminary data.</text>
</comment>
<dbReference type="InterPro" id="IPR002347">
    <property type="entry name" value="SDR_fam"/>
</dbReference>
<evidence type="ECO:0000313" key="4">
    <source>
        <dbReference type="EMBL" id="RJP66271.1"/>
    </source>
</evidence>
<gene>
    <name evidence="4" type="ORF">C4532_16435</name>
</gene>
<name>A0A419ERV7_9BACT</name>
<dbReference type="PROSITE" id="PS00061">
    <property type="entry name" value="ADH_SHORT"/>
    <property type="match status" value="1"/>
</dbReference>
<evidence type="ECO:0000256" key="2">
    <source>
        <dbReference type="ARBA" id="ARBA00023002"/>
    </source>
</evidence>
<dbReference type="PRINTS" id="PR00081">
    <property type="entry name" value="GDHRDH"/>
</dbReference>
<reference evidence="4 5" key="1">
    <citation type="journal article" date="2017" name="ISME J.">
        <title>Energy and carbon metabolisms in a deep terrestrial subsurface fluid microbial community.</title>
        <authorList>
            <person name="Momper L."/>
            <person name="Jungbluth S.P."/>
            <person name="Lee M.D."/>
            <person name="Amend J.P."/>
        </authorList>
    </citation>
    <scope>NUCLEOTIDE SEQUENCE [LARGE SCALE GENOMIC DNA]</scope>
    <source>
        <strain evidence="4">SURF_17</strain>
    </source>
</reference>
<evidence type="ECO:0000256" key="1">
    <source>
        <dbReference type="ARBA" id="ARBA00006484"/>
    </source>
</evidence>
<dbReference type="EMBL" id="QZKI01000118">
    <property type="protein sequence ID" value="RJP66271.1"/>
    <property type="molecule type" value="Genomic_DNA"/>
</dbReference>
<dbReference type="PANTHER" id="PTHR44196:SF2">
    <property type="entry name" value="SHORT-CHAIN DEHYDROGENASE-RELATED"/>
    <property type="match status" value="1"/>
</dbReference>
<dbReference type="GO" id="GO:0016020">
    <property type="term" value="C:membrane"/>
    <property type="evidence" value="ECO:0007669"/>
    <property type="project" value="TreeGrafter"/>
</dbReference>
<dbReference type="PRINTS" id="PR00080">
    <property type="entry name" value="SDRFAMILY"/>
</dbReference>
<dbReference type="InterPro" id="IPR036291">
    <property type="entry name" value="NAD(P)-bd_dom_sf"/>
</dbReference>
<protein>
    <submittedName>
        <fullName evidence="4">SDR family oxidoreductase</fullName>
    </submittedName>
</protein>
<dbReference type="GO" id="GO:0016491">
    <property type="term" value="F:oxidoreductase activity"/>
    <property type="evidence" value="ECO:0007669"/>
    <property type="project" value="UniProtKB-KW"/>
</dbReference>
<keyword evidence="2" id="KW-0560">Oxidoreductase</keyword>
<dbReference type="SUPFAM" id="SSF51735">
    <property type="entry name" value="NAD(P)-binding Rossmann-fold domains"/>
    <property type="match status" value="1"/>
</dbReference>
<dbReference type="Proteomes" id="UP000285961">
    <property type="component" value="Unassembled WGS sequence"/>
</dbReference>
<dbReference type="InterPro" id="IPR020904">
    <property type="entry name" value="Sc_DH/Rdtase_CS"/>
</dbReference>
<comment type="similarity">
    <text evidence="1 3">Belongs to the short-chain dehydrogenases/reductases (SDR) family.</text>
</comment>
<dbReference type="PANTHER" id="PTHR44196">
    <property type="entry name" value="DEHYDROGENASE/REDUCTASE SDR FAMILY MEMBER 7B"/>
    <property type="match status" value="1"/>
</dbReference>
<dbReference type="AlphaFoldDB" id="A0A419ERV7"/>
<evidence type="ECO:0000313" key="5">
    <source>
        <dbReference type="Proteomes" id="UP000285961"/>
    </source>
</evidence>
<evidence type="ECO:0000256" key="3">
    <source>
        <dbReference type="RuleBase" id="RU000363"/>
    </source>
</evidence>
<dbReference type="CDD" id="cd05233">
    <property type="entry name" value="SDR_c"/>
    <property type="match status" value="1"/>
</dbReference>
<dbReference type="Gene3D" id="3.40.50.720">
    <property type="entry name" value="NAD(P)-binding Rossmann-like Domain"/>
    <property type="match status" value="1"/>
</dbReference>
<organism evidence="4 5">
    <name type="scientific">Candidatus Abyssobacteria bacterium SURF_17</name>
    <dbReference type="NCBI Taxonomy" id="2093361"/>
    <lineage>
        <taxon>Bacteria</taxon>
        <taxon>Pseudomonadati</taxon>
        <taxon>Candidatus Hydrogenedentota</taxon>
        <taxon>Candidatus Abyssobacteria</taxon>
    </lineage>
</organism>
<sequence length="269" mass="29480">MNSKEDGAALITGASSGIGAAYARALAAQGKNLILVARRKERLAILAEELHRNHAVVAEVLVADLTKSADIERVEKRIREIEFLDMLINNAGFGTFGNFSEIDIAGQMDMIHVHIVASVRLCWAALPGMIARGNGVIINVSSMGAFIPMQGNVTYGATKAFLITFSEALQRELMGTGVRIQALCPGFTRTEFHDTSEYEKLDRSLIPRFMWTSADDIVAASLRSLKTGKVTYIPGLRNRLLVAVNRNRTISKLLLSKLRRKSQRGQQPG</sequence>
<accession>A0A419ERV7</accession>